<dbReference type="RefSeq" id="WP_130288509.1">
    <property type="nucleotide sequence ID" value="NZ_SHKL01000001.1"/>
</dbReference>
<proteinExistence type="predicted"/>
<dbReference type="EMBL" id="SHKL01000001">
    <property type="protein sequence ID" value="RZT83804.1"/>
    <property type="molecule type" value="Genomic_DNA"/>
</dbReference>
<organism evidence="2 3">
    <name type="scientific">Pseudonocardia sediminis</name>
    <dbReference type="NCBI Taxonomy" id="1397368"/>
    <lineage>
        <taxon>Bacteria</taxon>
        <taxon>Bacillati</taxon>
        <taxon>Actinomycetota</taxon>
        <taxon>Actinomycetes</taxon>
        <taxon>Pseudonocardiales</taxon>
        <taxon>Pseudonocardiaceae</taxon>
        <taxon>Pseudonocardia</taxon>
    </lineage>
</organism>
<dbReference type="PROSITE" id="PS51502">
    <property type="entry name" value="S_R_A_B_BARREL"/>
    <property type="match status" value="1"/>
</dbReference>
<dbReference type="Pfam" id="PF07876">
    <property type="entry name" value="Dabb"/>
    <property type="match status" value="1"/>
</dbReference>
<keyword evidence="3" id="KW-1185">Reference proteome</keyword>
<reference evidence="2 3" key="1">
    <citation type="submission" date="2019-02" db="EMBL/GenBank/DDBJ databases">
        <title>Sequencing the genomes of 1000 actinobacteria strains.</title>
        <authorList>
            <person name="Klenk H.-P."/>
        </authorList>
    </citation>
    <scope>NUCLEOTIDE SEQUENCE [LARGE SCALE GENOMIC DNA]</scope>
    <source>
        <strain evidence="2 3">DSM 45779</strain>
    </source>
</reference>
<evidence type="ECO:0000313" key="2">
    <source>
        <dbReference type="EMBL" id="RZT83804.1"/>
    </source>
</evidence>
<dbReference type="Gene3D" id="3.30.70.100">
    <property type="match status" value="1"/>
</dbReference>
<dbReference type="InterPro" id="IPR011008">
    <property type="entry name" value="Dimeric_a/b-barrel"/>
</dbReference>
<gene>
    <name evidence="2" type="ORF">EV383_0622</name>
</gene>
<name>A0A4Q7US68_PSEST</name>
<accession>A0A4Q7US68</accession>
<dbReference type="OrthoDB" id="6637496at2"/>
<comment type="caution">
    <text evidence="2">The sequence shown here is derived from an EMBL/GenBank/DDBJ whole genome shotgun (WGS) entry which is preliminary data.</text>
</comment>
<dbReference type="Proteomes" id="UP000291591">
    <property type="component" value="Unassembled WGS sequence"/>
</dbReference>
<feature type="domain" description="Stress-response A/B barrel" evidence="1">
    <location>
        <begin position="2"/>
        <end position="94"/>
    </location>
</feature>
<sequence length="97" mass="10974">MIRNVVVGRLKDGVDPSEIEPGLQALRDLRVDGVELRLVAGLDLGLREGNAHYVITVDLDDEQAYKVYDADAEHNRIRAELFAPFSEKIERIQFRPS</sequence>
<dbReference type="InterPro" id="IPR013097">
    <property type="entry name" value="Dabb"/>
</dbReference>
<evidence type="ECO:0000259" key="1">
    <source>
        <dbReference type="PROSITE" id="PS51502"/>
    </source>
</evidence>
<dbReference type="SUPFAM" id="SSF54909">
    <property type="entry name" value="Dimeric alpha+beta barrel"/>
    <property type="match status" value="1"/>
</dbReference>
<protein>
    <submittedName>
        <fullName evidence="2">Stress responsive alpha/beta barrel protein</fullName>
    </submittedName>
</protein>
<evidence type="ECO:0000313" key="3">
    <source>
        <dbReference type="Proteomes" id="UP000291591"/>
    </source>
</evidence>
<dbReference type="SMART" id="SM00886">
    <property type="entry name" value="Dabb"/>
    <property type="match status" value="1"/>
</dbReference>
<dbReference type="AlphaFoldDB" id="A0A4Q7US68"/>